<comment type="caution">
    <text evidence="1">The sequence shown here is derived from an EMBL/GenBank/DDBJ whole genome shotgun (WGS) entry which is preliminary data.</text>
</comment>
<evidence type="ECO:0000313" key="2">
    <source>
        <dbReference type="Proteomes" id="UP001501757"/>
    </source>
</evidence>
<proteinExistence type="predicted"/>
<name>A0ABP3GME8_9ALTE</name>
<sequence length="211" mass="23660">MGISANAVLTGDLVASGQVPSDQYDALLYHLDQTLRYLNEVYAGQYNIYRGDAFQLQLHTPRDWANAMLLLRLAMKSRQQDCRLGIGIGSVSNPRPDIKSATGEAFTLSGTKLDSLPQGQLLGIGSTNERFNWHAGIHLRLTDALLQQMTARQAQALFEYLTLEDKNHLAVAKRLHTSRVNATKLLNQAHYDLLTDAIRYCEQLTDRYFHG</sequence>
<reference evidence="2" key="1">
    <citation type="journal article" date="2019" name="Int. J. Syst. Evol. Microbiol.">
        <title>The Global Catalogue of Microorganisms (GCM) 10K type strain sequencing project: providing services to taxonomists for standard genome sequencing and annotation.</title>
        <authorList>
            <consortium name="The Broad Institute Genomics Platform"/>
            <consortium name="The Broad Institute Genome Sequencing Center for Infectious Disease"/>
            <person name="Wu L."/>
            <person name="Ma J."/>
        </authorList>
    </citation>
    <scope>NUCLEOTIDE SEQUENCE [LARGE SCALE GENOMIC DNA]</scope>
    <source>
        <strain evidence="2">JCM 13378</strain>
    </source>
</reference>
<gene>
    <name evidence="1" type="ORF">GCM10009092_09470</name>
</gene>
<evidence type="ECO:0000313" key="1">
    <source>
        <dbReference type="EMBL" id="GAA0347146.1"/>
    </source>
</evidence>
<dbReference type="Proteomes" id="UP001501757">
    <property type="component" value="Unassembled WGS sequence"/>
</dbReference>
<accession>A0ABP3GME8</accession>
<evidence type="ECO:0008006" key="3">
    <source>
        <dbReference type="Google" id="ProtNLM"/>
    </source>
</evidence>
<dbReference type="RefSeq" id="WP_343842379.1">
    <property type="nucleotide sequence ID" value="NZ_BAAAEI010000006.1"/>
</dbReference>
<protein>
    <recommendedName>
        <fullName evidence="3">Guanylate cyclase domain-containing protein</fullName>
    </recommendedName>
</protein>
<dbReference type="EMBL" id="BAAAEI010000006">
    <property type="protein sequence ID" value="GAA0347146.1"/>
    <property type="molecule type" value="Genomic_DNA"/>
</dbReference>
<keyword evidence="2" id="KW-1185">Reference proteome</keyword>
<organism evidence="1 2">
    <name type="scientific">Bowmanella denitrificans</name>
    <dbReference type="NCBI Taxonomy" id="366582"/>
    <lineage>
        <taxon>Bacteria</taxon>
        <taxon>Pseudomonadati</taxon>
        <taxon>Pseudomonadota</taxon>
        <taxon>Gammaproteobacteria</taxon>
        <taxon>Alteromonadales</taxon>
        <taxon>Alteromonadaceae</taxon>
        <taxon>Bowmanella</taxon>
    </lineage>
</organism>